<dbReference type="Gene3D" id="1.10.10.10">
    <property type="entry name" value="Winged helix-like DNA-binding domain superfamily/Winged helix DNA-binding domain"/>
    <property type="match status" value="1"/>
</dbReference>
<sequence>MASARTAETTRGAEAATGGQAAFMYLRRRILSGEIPARTVLREQSLADELGLSRTPVREALRRLDEAGLVDFTPNKGATVVSWTQEQLRETYDLRASLESRAAGLAATRISDETLGQLAELIVSMDEFVLASDDDAVTRLGVLNAEFHHTIVAASGNRPLIQLTGSVGRIPMMARVFRRDGGRFRASSNHHHRDILTAPRTHDALWAEATMRAHILGARNAIINWDGSDPEADRDTA</sequence>
<keyword evidence="1" id="KW-0805">Transcription regulation</keyword>
<dbReference type="PRINTS" id="PR00035">
    <property type="entry name" value="HTHGNTR"/>
</dbReference>
<proteinExistence type="predicted"/>
<feature type="domain" description="HTH gntR-type" evidence="4">
    <location>
        <begin position="16"/>
        <end position="83"/>
    </location>
</feature>
<dbReference type="InterPro" id="IPR000524">
    <property type="entry name" value="Tscrpt_reg_HTH_GntR"/>
</dbReference>
<dbReference type="InterPro" id="IPR008920">
    <property type="entry name" value="TF_FadR/GntR_C"/>
</dbReference>
<dbReference type="PANTHER" id="PTHR43537">
    <property type="entry name" value="TRANSCRIPTIONAL REGULATOR, GNTR FAMILY"/>
    <property type="match status" value="1"/>
</dbReference>
<keyword evidence="6" id="KW-1185">Reference proteome</keyword>
<dbReference type="SMART" id="SM00895">
    <property type="entry name" value="FCD"/>
    <property type="match status" value="1"/>
</dbReference>
<keyword evidence="3" id="KW-0804">Transcription</keyword>
<evidence type="ECO:0000313" key="5">
    <source>
        <dbReference type="EMBL" id="TFB86316.1"/>
    </source>
</evidence>
<dbReference type="SUPFAM" id="SSF48008">
    <property type="entry name" value="GntR ligand-binding domain-like"/>
    <property type="match status" value="1"/>
</dbReference>
<dbReference type="CDD" id="cd07377">
    <property type="entry name" value="WHTH_GntR"/>
    <property type="match status" value="1"/>
</dbReference>
<dbReference type="EMBL" id="SOFG01000014">
    <property type="protein sequence ID" value="TFB86316.1"/>
    <property type="molecule type" value="Genomic_DNA"/>
</dbReference>
<comment type="caution">
    <text evidence="5">The sequence shown here is derived from an EMBL/GenBank/DDBJ whole genome shotgun (WGS) entry which is preliminary data.</text>
</comment>
<evidence type="ECO:0000256" key="3">
    <source>
        <dbReference type="ARBA" id="ARBA00023163"/>
    </source>
</evidence>
<evidence type="ECO:0000256" key="1">
    <source>
        <dbReference type="ARBA" id="ARBA00023015"/>
    </source>
</evidence>
<dbReference type="Pfam" id="PF00392">
    <property type="entry name" value="GntR"/>
    <property type="match status" value="1"/>
</dbReference>
<dbReference type="InterPro" id="IPR036390">
    <property type="entry name" value="WH_DNA-bd_sf"/>
</dbReference>
<dbReference type="PROSITE" id="PS50949">
    <property type="entry name" value="HTH_GNTR"/>
    <property type="match status" value="1"/>
</dbReference>
<dbReference type="InterPro" id="IPR036388">
    <property type="entry name" value="WH-like_DNA-bd_sf"/>
</dbReference>
<reference evidence="5 6" key="1">
    <citation type="submission" date="2019-03" db="EMBL/GenBank/DDBJ databases">
        <title>Genomics of glacier-inhabiting Cryobacterium strains.</title>
        <authorList>
            <person name="Liu Q."/>
            <person name="Xin Y.-H."/>
        </authorList>
    </citation>
    <scope>NUCLEOTIDE SEQUENCE [LARGE SCALE GENOMIC DNA]</scope>
    <source>
        <strain evidence="5 6">MDB2-B</strain>
    </source>
</reference>
<name>A0ABY2IAX8_9MICO</name>
<dbReference type="SMART" id="SM00345">
    <property type="entry name" value="HTH_GNTR"/>
    <property type="match status" value="1"/>
</dbReference>
<dbReference type="InterPro" id="IPR011711">
    <property type="entry name" value="GntR_C"/>
</dbReference>
<dbReference type="SUPFAM" id="SSF46785">
    <property type="entry name" value="Winged helix' DNA-binding domain"/>
    <property type="match status" value="1"/>
</dbReference>
<evidence type="ECO:0000259" key="4">
    <source>
        <dbReference type="PROSITE" id="PS50949"/>
    </source>
</evidence>
<dbReference type="PANTHER" id="PTHR43537:SF24">
    <property type="entry name" value="GLUCONATE OPERON TRANSCRIPTIONAL REPRESSOR"/>
    <property type="match status" value="1"/>
</dbReference>
<protein>
    <submittedName>
        <fullName evidence="5">GntR family transcriptional regulator</fullName>
    </submittedName>
</protein>
<organism evidence="5 6">
    <name type="scientific">Cryobacterium algoricola</name>
    <dbReference type="NCBI Taxonomy" id="1259183"/>
    <lineage>
        <taxon>Bacteria</taxon>
        <taxon>Bacillati</taxon>
        <taxon>Actinomycetota</taxon>
        <taxon>Actinomycetes</taxon>
        <taxon>Micrococcales</taxon>
        <taxon>Microbacteriaceae</taxon>
        <taxon>Cryobacterium</taxon>
    </lineage>
</organism>
<evidence type="ECO:0000256" key="2">
    <source>
        <dbReference type="ARBA" id="ARBA00023125"/>
    </source>
</evidence>
<accession>A0ABY2IAX8</accession>
<evidence type="ECO:0000313" key="6">
    <source>
        <dbReference type="Proteomes" id="UP000297608"/>
    </source>
</evidence>
<dbReference type="Gene3D" id="1.20.120.530">
    <property type="entry name" value="GntR ligand-binding domain-like"/>
    <property type="match status" value="1"/>
</dbReference>
<dbReference type="Pfam" id="PF07729">
    <property type="entry name" value="FCD"/>
    <property type="match status" value="1"/>
</dbReference>
<dbReference type="RefSeq" id="WP_134535009.1">
    <property type="nucleotide sequence ID" value="NZ_SOFG01000014.1"/>
</dbReference>
<keyword evidence="2" id="KW-0238">DNA-binding</keyword>
<gene>
    <name evidence="5" type="ORF">E3O44_11960</name>
</gene>
<dbReference type="Proteomes" id="UP000297608">
    <property type="component" value="Unassembled WGS sequence"/>
</dbReference>